<gene>
    <name evidence="2" type="ORF">D0Y65_035924</name>
</gene>
<dbReference type="EMBL" id="QZWG01000013">
    <property type="protein sequence ID" value="RZB71191.1"/>
    <property type="molecule type" value="Genomic_DNA"/>
</dbReference>
<evidence type="ECO:0000256" key="1">
    <source>
        <dbReference type="SAM" id="MobiDB-lite"/>
    </source>
</evidence>
<dbReference type="PANTHER" id="PTHR33730">
    <property type="entry name" value="OS05G0542732 PROTEIN-RELATED"/>
    <property type="match status" value="1"/>
</dbReference>
<dbReference type="InterPro" id="IPR031421">
    <property type="entry name" value="DUF4666"/>
</dbReference>
<name>A0A445HC41_GLYSO</name>
<accession>A0A445HC41</accession>
<organism evidence="2 3">
    <name type="scientific">Glycine soja</name>
    <name type="common">Wild soybean</name>
    <dbReference type="NCBI Taxonomy" id="3848"/>
    <lineage>
        <taxon>Eukaryota</taxon>
        <taxon>Viridiplantae</taxon>
        <taxon>Streptophyta</taxon>
        <taxon>Embryophyta</taxon>
        <taxon>Tracheophyta</taxon>
        <taxon>Spermatophyta</taxon>
        <taxon>Magnoliopsida</taxon>
        <taxon>eudicotyledons</taxon>
        <taxon>Gunneridae</taxon>
        <taxon>Pentapetalae</taxon>
        <taxon>rosids</taxon>
        <taxon>fabids</taxon>
        <taxon>Fabales</taxon>
        <taxon>Fabaceae</taxon>
        <taxon>Papilionoideae</taxon>
        <taxon>50 kb inversion clade</taxon>
        <taxon>NPAAA clade</taxon>
        <taxon>indigoferoid/millettioid clade</taxon>
        <taxon>Phaseoleae</taxon>
        <taxon>Glycine</taxon>
        <taxon>Glycine subgen. Soja</taxon>
    </lineage>
</organism>
<comment type="caution">
    <text evidence="2">The sequence shown here is derived from an EMBL/GenBank/DDBJ whole genome shotgun (WGS) entry which is preliminary data.</text>
</comment>
<evidence type="ECO:0000313" key="3">
    <source>
        <dbReference type="Proteomes" id="UP000289340"/>
    </source>
</evidence>
<dbReference type="Pfam" id="PF15697">
    <property type="entry name" value="DUF4666"/>
    <property type="match status" value="1"/>
</dbReference>
<feature type="region of interest" description="Disordered" evidence="1">
    <location>
        <begin position="62"/>
        <end position="105"/>
    </location>
</feature>
<dbReference type="PANTHER" id="PTHR33730:SF38">
    <property type="match status" value="1"/>
</dbReference>
<dbReference type="AlphaFoldDB" id="A0A445HC41"/>
<dbReference type="Proteomes" id="UP000289340">
    <property type="component" value="Chromosome 13"/>
</dbReference>
<reference evidence="2 3" key="1">
    <citation type="submission" date="2018-09" db="EMBL/GenBank/DDBJ databases">
        <title>A high-quality reference genome of wild soybean provides a powerful tool to mine soybean genomes.</title>
        <authorList>
            <person name="Xie M."/>
            <person name="Chung C.Y.L."/>
            <person name="Li M.-W."/>
            <person name="Wong F.-L."/>
            <person name="Chan T.-F."/>
            <person name="Lam H.-M."/>
        </authorList>
    </citation>
    <scope>NUCLEOTIDE SEQUENCE [LARGE SCALE GENOMIC DNA]</scope>
    <source>
        <strain evidence="3">cv. W05</strain>
        <tissue evidence="2">Hypocotyl of etiolated seedlings</tissue>
    </source>
</reference>
<proteinExistence type="predicted"/>
<evidence type="ECO:0000313" key="2">
    <source>
        <dbReference type="EMBL" id="RZB71191.1"/>
    </source>
</evidence>
<protein>
    <submittedName>
        <fullName evidence="2">Uncharacterized protein</fullName>
    </submittedName>
</protein>
<sequence length="113" mass="12562">MNTLPRSSFSFRRQGSSGRIWQDQIQFVEPKANGSASIATSLGKNKSIKEENVSHLEETIMGRRLHDNSKRATRSSSSSKIHNKSRVKQMELDPPGLPSTHQNGLDTLAILDC</sequence>
<keyword evidence="3" id="KW-1185">Reference proteome</keyword>